<proteinExistence type="predicted"/>
<evidence type="ECO:0000256" key="1">
    <source>
        <dbReference type="SAM" id="MobiDB-lite"/>
    </source>
</evidence>
<dbReference type="PANTHER" id="PTHR19303">
    <property type="entry name" value="TRANSPOSON"/>
    <property type="match status" value="1"/>
</dbReference>
<dbReference type="PANTHER" id="PTHR19303:SF73">
    <property type="entry name" value="PROTEIN PDC2"/>
    <property type="match status" value="1"/>
</dbReference>
<dbReference type="GO" id="GO:0003677">
    <property type="term" value="F:DNA binding"/>
    <property type="evidence" value="ECO:0007669"/>
    <property type="project" value="TreeGrafter"/>
</dbReference>
<reference evidence="3 4" key="1">
    <citation type="submission" date="2020-10" db="EMBL/GenBank/DDBJ databases">
        <authorList>
            <person name="Sedaghatjoo S."/>
        </authorList>
    </citation>
    <scope>NUCLEOTIDE SEQUENCE [LARGE SCALE GENOMIC DNA]</scope>
    <source>
        <strain evidence="3 4">LLFL</strain>
    </source>
</reference>
<dbReference type="Pfam" id="PF03184">
    <property type="entry name" value="DDE_1"/>
    <property type="match status" value="1"/>
</dbReference>
<dbReference type="Proteomes" id="UP000836404">
    <property type="component" value="Unassembled WGS sequence"/>
</dbReference>
<dbReference type="EMBL" id="CAJHJF010003969">
    <property type="protein sequence ID" value="CAD6939480.1"/>
    <property type="molecule type" value="Genomic_DNA"/>
</dbReference>
<feature type="compositionally biased region" description="Low complexity" evidence="1">
    <location>
        <begin position="131"/>
        <end position="151"/>
    </location>
</feature>
<protein>
    <recommendedName>
        <fullName evidence="2">DDE-1 domain-containing protein</fullName>
    </recommendedName>
</protein>
<dbReference type="GO" id="GO:0005634">
    <property type="term" value="C:nucleus"/>
    <property type="evidence" value="ECO:0007669"/>
    <property type="project" value="TreeGrafter"/>
</dbReference>
<dbReference type="InterPro" id="IPR050863">
    <property type="entry name" value="CenT-Element_Derived"/>
</dbReference>
<gene>
    <name evidence="3" type="ORF">JKILLFL_G4344</name>
</gene>
<evidence type="ECO:0000313" key="3">
    <source>
        <dbReference type="EMBL" id="CAD6939480.1"/>
    </source>
</evidence>
<dbReference type="InterPro" id="IPR004875">
    <property type="entry name" value="DDE_SF_endonuclease_dom"/>
</dbReference>
<dbReference type="AlphaFoldDB" id="A0A9N8LV18"/>
<comment type="caution">
    <text evidence="3">The sequence shown here is derived from an EMBL/GenBank/DDBJ whole genome shotgun (WGS) entry which is preliminary data.</text>
</comment>
<dbReference type="OrthoDB" id="162969at2759"/>
<name>A0A9N8LV18_9BASI</name>
<feature type="region of interest" description="Disordered" evidence="1">
    <location>
        <begin position="205"/>
        <end position="228"/>
    </location>
</feature>
<evidence type="ECO:0000313" key="4">
    <source>
        <dbReference type="Proteomes" id="UP000836404"/>
    </source>
</evidence>
<evidence type="ECO:0000259" key="2">
    <source>
        <dbReference type="Pfam" id="PF03184"/>
    </source>
</evidence>
<sequence>MEPIFIAKAARSRCFNKHSGSQLGFTGYWNKKTSWMTGVIFVEWLSRWDKALLKDKRKILLLLDNFSGHKIDTSNLTSIRLEFFQANLTAHVQPLDGGIIQTLVKKAWHSITSRTIANCWRHVGILPPLPTSSEPSTSTLPATATTTNGNPAEVAAAERETAALLDRFYQTNAVSSSVRMSIAELLNPVQEQVVFSAAAPSAASEVEGNNVERSAEPESELDAEEEDEDVVVVAPSALKAYGMASSLNDFSDSQVDPFFKDFARMLRLAKPKITLERRVAMAQPTIASCFSSMSSFQ</sequence>
<accession>A0A9N8LV18</accession>
<feature type="region of interest" description="Disordered" evidence="1">
    <location>
        <begin position="130"/>
        <end position="151"/>
    </location>
</feature>
<feature type="compositionally biased region" description="Acidic residues" evidence="1">
    <location>
        <begin position="217"/>
        <end position="228"/>
    </location>
</feature>
<feature type="domain" description="DDE-1" evidence="2">
    <location>
        <begin position="2"/>
        <end position="103"/>
    </location>
</feature>
<keyword evidence="4" id="KW-1185">Reference proteome</keyword>
<organism evidence="3 4">
    <name type="scientific">Tilletia laevis</name>
    <dbReference type="NCBI Taxonomy" id="157183"/>
    <lineage>
        <taxon>Eukaryota</taxon>
        <taxon>Fungi</taxon>
        <taxon>Dikarya</taxon>
        <taxon>Basidiomycota</taxon>
        <taxon>Ustilaginomycotina</taxon>
        <taxon>Exobasidiomycetes</taxon>
        <taxon>Tilletiales</taxon>
        <taxon>Tilletiaceae</taxon>
        <taxon>Tilletia</taxon>
    </lineage>
</organism>